<dbReference type="GO" id="GO:0004175">
    <property type="term" value="F:endopeptidase activity"/>
    <property type="evidence" value="ECO:0007669"/>
    <property type="project" value="UniProtKB-ARBA"/>
</dbReference>
<evidence type="ECO:0000259" key="2">
    <source>
        <dbReference type="Pfam" id="PF02517"/>
    </source>
</evidence>
<dbReference type="GO" id="GO:0080120">
    <property type="term" value="P:CAAX-box protein maturation"/>
    <property type="evidence" value="ECO:0007669"/>
    <property type="project" value="UniProtKB-ARBA"/>
</dbReference>
<reference evidence="4" key="1">
    <citation type="submission" date="2016-10" db="EMBL/GenBank/DDBJ databases">
        <authorList>
            <person name="Varghese N."/>
            <person name="Submissions S."/>
        </authorList>
    </citation>
    <scope>NUCLEOTIDE SEQUENCE [LARGE SCALE GENOMIC DNA]</scope>
    <source>
        <strain evidence="4">CGMCC 4.6856</strain>
    </source>
</reference>
<feature type="domain" description="CAAX prenyl protease 2/Lysostaphin resistance protein A-like" evidence="2">
    <location>
        <begin position="127"/>
        <end position="230"/>
    </location>
</feature>
<name>A0A1H9CDC3_9ACTN</name>
<feature type="transmembrane region" description="Helical" evidence="1">
    <location>
        <begin position="250"/>
        <end position="268"/>
    </location>
</feature>
<sequence>MQRHPLLSFFLLANLLSWTAWTPLVLSADGLGVWGFHFPRVLGSTQLTGVLPGAYLGPITSALIVTAVADGRAGLRRWAARLWRWRVRWTWYAVALLAVPAAFVVAGTVFSGGQVVAPSLTVLALYVPGLLLQMVTTGLAEEPGWRDFALPRLQARFGPLRATMLLGPLWALWHMPLFLTADWGGWPGVRWTEPLVFTAFCVSFNVVVSWFFNRTGQSLPLTMLLHVGVNNFASVVWFDMFPTLDPARTLQAQAVVAAIAAVVLLVATRGRLGYPAARRDELT</sequence>
<feature type="transmembrane region" description="Helical" evidence="1">
    <location>
        <begin position="219"/>
        <end position="238"/>
    </location>
</feature>
<dbReference type="Proteomes" id="UP000198504">
    <property type="component" value="Unassembled WGS sequence"/>
</dbReference>
<gene>
    <name evidence="3" type="ORF">SAMN05421756_102155</name>
</gene>
<feature type="transmembrane region" description="Helical" evidence="1">
    <location>
        <begin position="195"/>
        <end position="212"/>
    </location>
</feature>
<keyword evidence="4" id="KW-1185">Reference proteome</keyword>
<feature type="transmembrane region" description="Helical" evidence="1">
    <location>
        <begin position="89"/>
        <end position="110"/>
    </location>
</feature>
<feature type="transmembrane region" description="Helical" evidence="1">
    <location>
        <begin position="116"/>
        <end position="136"/>
    </location>
</feature>
<keyword evidence="1" id="KW-1133">Transmembrane helix</keyword>
<feature type="transmembrane region" description="Helical" evidence="1">
    <location>
        <begin position="51"/>
        <end position="69"/>
    </location>
</feature>
<dbReference type="STRING" id="1036181.SAMN05421756_102155"/>
<dbReference type="Pfam" id="PF02517">
    <property type="entry name" value="Rce1-like"/>
    <property type="match status" value="1"/>
</dbReference>
<keyword evidence="1" id="KW-0472">Membrane</keyword>
<protein>
    <submittedName>
        <fullName evidence="3">CAAX protease self-immunity</fullName>
    </submittedName>
</protein>
<dbReference type="PANTHER" id="PTHR35797">
    <property type="entry name" value="PROTEASE-RELATED"/>
    <property type="match status" value="1"/>
</dbReference>
<evidence type="ECO:0000313" key="4">
    <source>
        <dbReference type="Proteomes" id="UP000198504"/>
    </source>
</evidence>
<proteinExistence type="predicted"/>
<keyword evidence="3" id="KW-0378">Hydrolase</keyword>
<dbReference type="EMBL" id="FOFA01000002">
    <property type="protein sequence ID" value="SEP98773.1"/>
    <property type="molecule type" value="Genomic_DNA"/>
</dbReference>
<keyword evidence="3" id="KW-0645">Protease</keyword>
<evidence type="ECO:0000313" key="3">
    <source>
        <dbReference type="EMBL" id="SEP98773.1"/>
    </source>
</evidence>
<dbReference type="InterPro" id="IPR003675">
    <property type="entry name" value="Rce1/LyrA-like_dom"/>
</dbReference>
<dbReference type="AlphaFoldDB" id="A0A1H9CDC3"/>
<dbReference type="GO" id="GO:0006508">
    <property type="term" value="P:proteolysis"/>
    <property type="evidence" value="ECO:0007669"/>
    <property type="project" value="UniProtKB-KW"/>
</dbReference>
<accession>A0A1H9CDC3</accession>
<keyword evidence="1" id="KW-0812">Transmembrane</keyword>
<dbReference type="PANTHER" id="PTHR35797:SF1">
    <property type="entry name" value="PROTEASE"/>
    <property type="match status" value="1"/>
</dbReference>
<feature type="transmembrane region" description="Helical" evidence="1">
    <location>
        <begin position="157"/>
        <end position="175"/>
    </location>
</feature>
<dbReference type="InterPro" id="IPR042150">
    <property type="entry name" value="MmRce1-like"/>
</dbReference>
<organism evidence="3 4">
    <name type="scientific">Microlunatus flavus</name>
    <dbReference type="NCBI Taxonomy" id="1036181"/>
    <lineage>
        <taxon>Bacteria</taxon>
        <taxon>Bacillati</taxon>
        <taxon>Actinomycetota</taxon>
        <taxon>Actinomycetes</taxon>
        <taxon>Propionibacteriales</taxon>
        <taxon>Propionibacteriaceae</taxon>
        <taxon>Microlunatus</taxon>
    </lineage>
</organism>
<evidence type="ECO:0000256" key="1">
    <source>
        <dbReference type="SAM" id="Phobius"/>
    </source>
</evidence>